<feature type="region of interest" description="Disordered" evidence="1">
    <location>
        <begin position="347"/>
        <end position="369"/>
    </location>
</feature>
<feature type="compositionally biased region" description="Polar residues" evidence="1">
    <location>
        <begin position="560"/>
        <end position="570"/>
    </location>
</feature>
<feature type="compositionally biased region" description="Basic and acidic residues" evidence="1">
    <location>
        <begin position="142"/>
        <end position="157"/>
    </location>
</feature>
<feature type="compositionally biased region" description="Polar residues" evidence="1">
    <location>
        <begin position="403"/>
        <end position="412"/>
    </location>
</feature>
<feature type="region of interest" description="Disordered" evidence="1">
    <location>
        <begin position="530"/>
        <end position="570"/>
    </location>
</feature>
<accession>A0A8X6FJL6</accession>
<feature type="compositionally biased region" description="Polar residues" evidence="1">
    <location>
        <begin position="236"/>
        <end position="247"/>
    </location>
</feature>
<feature type="compositionally biased region" description="Basic and acidic residues" evidence="1">
    <location>
        <begin position="466"/>
        <end position="481"/>
    </location>
</feature>
<proteinExistence type="predicted"/>
<name>A0A8X6FJL6_TRICU</name>
<reference evidence="2" key="1">
    <citation type="submission" date="2020-07" db="EMBL/GenBank/DDBJ databases">
        <title>Multicomponent nature underlies the extraordinary mechanical properties of spider dragline silk.</title>
        <authorList>
            <person name="Kono N."/>
            <person name="Nakamura H."/>
            <person name="Mori M."/>
            <person name="Yoshida Y."/>
            <person name="Ohtoshi R."/>
            <person name="Malay A.D."/>
            <person name="Moran D.A.P."/>
            <person name="Tomita M."/>
            <person name="Numata K."/>
            <person name="Arakawa K."/>
        </authorList>
    </citation>
    <scope>NUCLEOTIDE SEQUENCE</scope>
</reference>
<feature type="compositionally biased region" description="Polar residues" evidence="1">
    <location>
        <begin position="428"/>
        <end position="450"/>
    </location>
</feature>
<feature type="region of interest" description="Disordered" evidence="1">
    <location>
        <begin position="428"/>
        <end position="510"/>
    </location>
</feature>
<dbReference type="AlphaFoldDB" id="A0A8X6FJL6"/>
<feature type="region of interest" description="Disordered" evidence="1">
    <location>
        <begin position="226"/>
        <end position="248"/>
    </location>
</feature>
<comment type="caution">
    <text evidence="2">The sequence shown here is derived from an EMBL/GenBank/DDBJ whole genome shotgun (WGS) entry which is preliminary data.</text>
</comment>
<evidence type="ECO:0000256" key="1">
    <source>
        <dbReference type="SAM" id="MobiDB-lite"/>
    </source>
</evidence>
<feature type="compositionally biased region" description="Basic and acidic residues" evidence="1">
    <location>
        <begin position="92"/>
        <end position="107"/>
    </location>
</feature>
<feature type="region of interest" description="Disordered" evidence="1">
    <location>
        <begin position="389"/>
        <end position="415"/>
    </location>
</feature>
<dbReference type="Proteomes" id="UP000887116">
    <property type="component" value="Unassembled WGS sequence"/>
</dbReference>
<feature type="compositionally biased region" description="Basic and acidic residues" evidence="1">
    <location>
        <begin position="59"/>
        <end position="74"/>
    </location>
</feature>
<gene>
    <name evidence="2" type="ORF">TNCT_519291</name>
</gene>
<feature type="compositionally biased region" description="Polar residues" evidence="1">
    <location>
        <begin position="25"/>
        <end position="43"/>
    </location>
</feature>
<feature type="compositionally biased region" description="Basic and acidic residues" evidence="1">
    <location>
        <begin position="347"/>
        <end position="359"/>
    </location>
</feature>
<evidence type="ECO:0000313" key="3">
    <source>
        <dbReference type="Proteomes" id="UP000887116"/>
    </source>
</evidence>
<dbReference type="EMBL" id="BMAO01012581">
    <property type="protein sequence ID" value="GFQ82450.1"/>
    <property type="molecule type" value="Genomic_DNA"/>
</dbReference>
<evidence type="ECO:0000313" key="2">
    <source>
        <dbReference type="EMBL" id="GFQ82450.1"/>
    </source>
</evidence>
<feature type="compositionally biased region" description="Basic and acidic residues" evidence="1">
    <location>
        <begin position="499"/>
        <end position="510"/>
    </location>
</feature>
<sequence>MEVDNDSLNETEKHEIETVGGKQAGKSQLGSSAVSQIMPNGDTQPHLIPKPISVPDTSGESRKQPDRKYPKTSDKLSSCKPTTMEVDTDSLNETKKQEVETVEDKQAAKSQLGASTFSQSMPNADTQPQLIPKPISVSDTCGESRKHPDRKYPHASDKLSSCKQTTMEVDVDSLSVTTKQDVETFEGKQTCKSQLGGRSVYQNISNADTQLALILNPILLPNTCGESRKQPGRKYLQTSDKLSSSKPTTKKIDAYSLNETKKQEVETFKYKQGGKSEIGSSSVSQAMANADSLVGLILNSMSLPDTSGESRKQLCRNYPHTCEKLSICKQAMDVDVDSLSVNTKQDVETVEGKQTDKRQLGGSTASQNMPNADTLLALILNSILVRDTSGESGKQPGRKYPHTSDNLSNCIPTTMEVDNDSLNETVQGKQAGKSQLGSSAVSQSMPNGDTQPHLIPKPISVPDTSGESRKQPDRKYPKTSDKLSSCKPTTMEVDTDSLNETKKQEVETVEGKEPGKLLLGVSAVAQNMPNTDTQLTSIPKPISVPGTSHESRKQPGKKYPQTSDQLSRSKQTTLEVHAYSTEYDSTSENELFLSESRVLLPLHVYSNRAKSRKELLIPARNYQDIPINLPENGDEFDESPEMSDDEIDSQHLLGFYDPQGHDIELIPLCCHSQPGGYMSYASEFLHIDGFNSSSDDDKKRKKSVS</sequence>
<feature type="region of interest" description="Disordered" evidence="1">
    <location>
        <begin position="1"/>
        <end position="159"/>
    </location>
</feature>
<keyword evidence="3" id="KW-1185">Reference proteome</keyword>
<protein>
    <submittedName>
        <fullName evidence="2">Uncharacterized protein</fullName>
    </submittedName>
</protein>
<organism evidence="2 3">
    <name type="scientific">Trichonephila clavata</name>
    <name type="common">Joro spider</name>
    <name type="synonym">Nephila clavata</name>
    <dbReference type="NCBI Taxonomy" id="2740835"/>
    <lineage>
        <taxon>Eukaryota</taxon>
        <taxon>Metazoa</taxon>
        <taxon>Ecdysozoa</taxon>
        <taxon>Arthropoda</taxon>
        <taxon>Chelicerata</taxon>
        <taxon>Arachnida</taxon>
        <taxon>Araneae</taxon>
        <taxon>Araneomorphae</taxon>
        <taxon>Entelegynae</taxon>
        <taxon>Araneoidea</taxon>
        <taxon>Nephilidae</taxon>
        <taxon>Trichonephila</taxon>
    </lineage>
</organism>
<feature type="compositionally biased region" description="Polar residues" evidence="1">
    <location>
        <begin position="108"/>
        <end position="129"/>
    </location>
</feature>